<evidence type="ECO:0000313" key="3">
    <source>
        <dbReference type="Proteomes" id="UP000076489"/>
    </source>
</evidence>
<dbReference type="InterPro" id="IPR037401">
    <property type="entry name" value="SnoaL-like"/>
</dbReference>
<proteinExistence type="predicted"/>
<dbReference type="RefSeq" id="WP_063343155.1">
    <property type="nucleotide sequence ID" value="NZ_LUKJ01000003.1"/>
</dbReference>
<evidence type="ECO:0000313" key="2">
    <source>
        <dbReference type="EMBL" id="KZN19306.1"/>
    </source>
</evidence>
<dbReference type="InterPro" id="IPR032710">
    <property type="entry name" value="NTF2-like_dom_sf"/>
</dbReference>
<reference evidence="2 3" key="2">
    <citation type="journal article" date="2018" name="Nature">
        <title>Mutant phenotypes for thousands of bacterial genes of unknown function.</title>
        <authorList>
            <person name="Price M.N."/>
            <person name="Wetmore K.M."/>
            <person name="Waters R.J."/>
            <person name="Callaghan M."/>
            <person name="Ray J."/>
            <person name="Liu H."/>
            <person name="Kuehl J.V."/>
            <person name="Melnyk R.A."/>
            <person name="Lamson J.S."/>
            <person name="Suh Y."/>
            <person name="Carlson H.K."/>
            <person name="Esquivel Z."/>
            <person name="Sadeeshkumar H."/>
            <person name="Chakraborty R."/>
            <person name="Zane G.M."/>
            <person name="Rubin B.E."/>
            <person name="Wall J.D."/>
            <person name="Visel A."/>
            <person name="Bristow J."/>
            <person name="Blow M.J."/>
            <person name="Arkin A.P."/>
            <person name="Deutschbauer A.M."/>
        </authorList>
    </citation>
    <scope>NUCLEOTIDE SEQUENCE [LARGE SCALE GENOMIC DNA]</scope>
    <source>
        <strain evidence="2 3">FW300-N1B4</strain>
    </source>
</reference>
<sequence length="139" mass="15431">MTTGPNDYAERAASAFNRRDLEAMLALVSEDFIYFDGTGMQTGRESMRKREIALLEAFPDAQLTFSPFAVSDDRLALTAFLTGTFTTPLVMPDRVIPPHGRHIAVYYAAHFTFKDGLAIREEAFFDSAVLMPLADQSEG</sequence>
<comment type="caution">
    <text evidence="2">The sequence shown here is derived from an EMBL/GenBank/DDBJ whole genome shotgun (WGS) entry which is preliminary data.</text>
</comment>
<dbReference type="Gene3D" id="3.10.450.50">
    <property type="match status" value="1"/>
</dbReference>
<name>A0A162AYS8_PSEFL</name>
<gene>
    <name evidence="2" type="ORF">A1D17_25245</name>
</gene>
<reference evidence="3" key="1">
    <citation type="submission" date="2016-03" db="EMBL/GenBank/DDBJ databases">
        <authorList>
            <person name="Ray J."/>
            <person name="Price M."/>
            <person name="Deutschbauer A."/>
        </authorList>
    </citation>
    <scope>NUCLEOTIDE SEQUENCE [LARGE SCALE GENOMIC DNA]</scope>
    <source>
        <strain evidence="3">FW300-N1B4</strain>
    </source>
</reference>
<dbReference type="SUPFAM" id="SSF54427">
    <property type="entry name" value="NTF2-like"/>
    <property type="match status" value="1"/>
</dbReference>
<feature type="domain" description="SnoaL-like" evidence="1">
    <location>
        <begin position="10"/>
        <end position="119"/>
    </location>
</feature>
<dbReference type="OrthoDB" id="582835at2"/>
<dbReference type="AlphaFoldDB" id="A0A162AYS8"/>
<evidence type="ECO:0000259" key="1">
    <source>
        <dbReference type="Pfam" id="PF12680"/>
    </source>
</evidence>
<keyword evidence="2" id="KW-0413">Isomerase</keyword>
<dbReference type="EMBL" id="LUKJ01000003">
    <property type="protein sequence ID" value="KZN19306.1"/>
    <property type="molecule type" value="Genomic_DNA"/>
</dbReference>
<dbReference type="GO" id="GO:0016853">
    <property type="term" value="F:isomerase activity"/>
    <property type="evidence" value="ECO:0007669"/>
    <property type="project" value="UniProtKB-KW"/>
</dbReference>
<protein>
    <submittedName>
        <fullName evidence="2">Ketosteroid isomerase</fullName>
    </submittedName>
</protein>
<dbReference type="Pfam" id="PF12680">
    <property type="entry name" value="SnoaL_2"/>
    <property type="match status" value="1"/>
</dbReference>
<accession>A0A162AYS8</accession>
<organism evidence="2 3">
    <name type="scientific">Pseudomonas fluorescens</name>
    <dbReference type="NCBI Taxonomy" id="294"/>
    <lineage>
        <taxon>Bacteria</taxon>
        <taxon>Pseudomonadati</taxon>
        <taxon>Pseudomonadota</taxon>
        <taxon>Gammaproteobacteria</taxon>
        <taxon>Pseudomonadales</taxon>
        <taxon>Pseudomonadaceae</taxon>
        <taxon>Pseudomonas</taxon>
    </lineage>
</organism>
<dbReference type="Proteomes" id="UP000076489">
    <property type="component" value="Unassembled WGS sequence"/>
</dbReference>